<organism evidence="1 2">
    <name type="scientific">Mycena indigotica</name>
    <dbReference type="NCBI Taxonomy" id="2126181"/>
    <lineage>
        <taxon>Eukaryota</taxon>
        <taxon>Fungi</taxon>
        <taxon>Dikarya</taxon>
        <taxon>Basidiomycota</taxon>
        <taxon>Agaricomycotina</taxon>
        <taxon>Agaricomycetes</taxon>
        <taxon>Agaricomycetidae</taxon>
        <taxon>Agaricales</taxon>
        <taxon>Marasmiineae</taxon>
        <taxon>Mycenaceae</taxon>
        <taxon>Mycena</taxon>
    </lineage>
</organism>
<dbReference type="RefSeq" id="XP_037221139.1">
    <property type="nucleotide sequence ID" value="XM_037363218.1"/>
</dbReference>
<reference evidence="1" key="1">
    <citation type="submission" date="2020-05" db="EMBL/GenBank/DDBJ databases">
        <title>Mycena genomes resolve the evolution of fungal bioluminescence.</title>
        <authorList>
            <person name="Tsai I.J."/>
        </authorList>
    </citation>
    <scope>NUCLEOTIDE SEQUENCE</scope>
    <source>
        <strain evidence="1">171206Taipei</strain>
    </source>
</reference>
<proteinExistence type="predicted"/>
<sequence>MEKRGHVRPGLRGCGRVARARSHLRSPTTTSISVEYAPCSTAVLCLEDTSQGSILSQPTAKRCFLLLEITYWQTLRTFKRSLAVFRCGLGGGVRASVPLGGLGHRADREHATFIHAWCGASSELSLHHDGFANAWGAGSGKLAYVHEALRLTQPKPA</sequence>
<protein>
    <submittedName>
        <fullName evidence="1">Uncharacterized protein</fullName>
    </submittedName>
</protein>
<dbReference type="EMBL" id="JACAZF010000005">
    <property type="protein sequence ID" value="KAF7304167.1"/>
    <property type="molecule type" value="Genomic_DNA"/>
</dbReference>
<gene>
    <name evidence="1" type="ORF">MIND_00648700</name>
</gene>
<comment type="caution">
    <text evidence="1">The sequence shown here is derived from an EMBL/GenBank/DDBJ whole genome shotgun (WGS) entry which is preliminary data.</text>
</comment>
<evidence type="ECO:0000313" key="2">
    <source>
        <dbReference type="Proteomes" id="UP000636479"/>
    </source>
</evidence>
<accession>A0A8H6STN7</accession>
<name>A0A8H6STN7_9AGAR</name>
<dbReference type="AlphaFoldDB" id="A0A8H6STN7"/>
<evidence type="ECO:0000313" key="1">
    <source>
        <dbReference type="EMBL" id="KAF7304167.1"/>
    </source>
</evidence>
<dbReference type="Proteomes" id="UP000636479">
    <property type="component" value="Unassembled WGS sequence"/>
</dbReference>
<keyword evidence="2" id="KW-1185">Reference proteome</keyword>
<dbReference type="GeneID" id="59345734"/>